<dbReference type="Gene3D" id="3.40.630.30">
    <property type="match status" value="1"/>
</dbReference>
<dbReference type="InterPro" id="IPR016181">
    <property type="entry name" value="Acyl_CoA_acyltransferase"/>
</dbReference>
<keyword evidence="3" id="KW-1185">Reference proteome</keyword>
<evidence type="ECO:0000313" key="3">
    <source>
        <dbReference type="Proteomes" id="UP001431449"/>
    </source>
</evidence>
<dbReference type="EMBL" id="JALNMH010000006">
    <property type="protein sequence ID" value="MCK7593712.1"/>
    <property type="molecule type" value="Genomic_DNA"/>
</dbReference>
<protein>
    <submittedName>
        <fullName evidence="2">GNAT family N-acetyltransferase</fullName>
    </submittedName>
</protein>
<comment type="caution">
    <text evidence="2">The sequence shown here is derived from an EMBL/GenBank/DDBJ whole genome shotgun (WGS) entry which is preliminary data.</text>
</comment>
<evidence type="ECO:0000313" key="2">
    <source>
        <dbReference type="EMBL" id="MCK7593712.1"/>
    </source>
</evidence>
<dbReference type="InterPro" id="IPR000182">
    <property type="entry name" value="GNAT_dom"/>
</dbReference>
<reference evidence="2" key="1">
    <citation type="submission" date="2022-04" db="EMBL/GenBank/DDBJ databases">
        <title>Lysobacter sp. CAU 1642 isolated from sea sand.</title>
        <authorList>
            <person name="Kim W."/>
        </authorList>
    </citation>
    <scope>NUCLEOTIDE SEQUENCE</scope>
    <source>
        <strain evidence="2">CAU 1642</strain>
    </source>
</reference>
<dbReference type="Pfam" id="PF00583">
    <property type="entry name" value="Acetyltransf_1"/>
    <property type="match status" value="1"/>
</dbReference>
<name>A0ABT0GI59_9GAMM</name>
<organism evidence="2 3">
    <name type="scientific">Pseudomarimonas salicorniae</name>
    <dbReference type="NCBI Taxonomy" id="2933270"/>
    <lineage>
        <taxon>Bacteria</taxon>
        <taxon>Pseudomonadati</taxon>
        <taxon>Pseudomonadota</taxon>
        <taxon>Gammaproteobacteria</taxon>
        <taxon>Lysobacterales</taxon>
        <taxon>Lysobacteraceae</taxon>
        <taxon>Pseudomarimonas</taxon>
    </lineage>
</organism>
<dbReference type="RefSeq" id="WP_248207838.1">
    <property type="nucleotide sequence ID" value="NZ_JALNMH010000006.1"/>
</dbReference>
<gene>
    <name evidence="2" type="ORF">M0G41_08525</name>
</gene>
<dbReference type="PROSITE" id="PS51186">
    <property type="entry name" value="GNAT"/>
    <property type="match status" value="1"/>
</dbReference>
<dbReference type="Proteomes" id="UP001431449">
    <property type="component" value="Unassembled WGS sequence"/>
</dbReference>
<evidence type="ECO:0000259" key="1">
    <source>
        <dbReference type="PROSITE" id="PS51186"/>
    </source>
</evidence>
<feature type="domain" description="N-acetyltransferase" evidence="1">
    <location>
        <begin position="1"/>
        <end position="121"/>
    </location>
</feature>
<dbReference type="SUPFAM" id="SSF55729">
    <property type="entry name" value="Acyl-CoA N-acyltransferases (Nat)"/>
    <property type="match status" value="1"/>
</dbReference>
<proteinExistence type="predicted"/>
<sequence>MDAHLEASGIRCTAEDNLARVMHRFDCAEVLCDGGEPIGLLKLARGTDSWEIIQLQLGPRMQGQGAGSRLLQQLIAEAESQGVALTLKVLKANPARFLYAKLGFETVGEDDHEFLMQRPAPG</sequence>
<dbReference type="CDD" id="cd04301">
    <property type="entry name" value="NAT_SF"/>
    <property type="match status" value="1"/>
</dbReference>
<accession>A0ABT0GI59</accession>